<dbReference type="InterPro" id="IPR036985">
    <property type="entry name" value="Transglutaminase-like_sf"/>
</dbReference>
<gene>
    <name evidence="6" type="ORF">SPHA_71203</name>
</gene>
<dbReference type="GO" id="GO:0046872">
    <property type="term" value="F:metal ion binding"/>
    <property type="evidence" value="ECO:0007669"/>
    <property type="project" value="UniProtKB-KW"/>
</dbReference>
<evidence type="ECO:0000256" key="3">
    <source>
        <dbReference type="PIRSR" id="PIRSR000459-2"/>
    </source>
</evidence>
<feature type="active site" evidence="2">
    <location>
        <position position="410"/>
    </location>
</feature>
<keyword evidence="3" id="KW-0479">Metal-binding</keyword>
<dbReference type="InterPro" id="IPR038765">
    <property type="entry name" value="Papain-like_cys_pep_sf"/>
</dbReference>
<comment type="similarity">
    <text evidence="1">Belongs to the transglutaminase superfamily. Transglutaminase family.</text>
</comment>
<dbReference type="Gene3D" id="3.90.260.10">
    <property type="entry name" value="Transglutaminase-like"/>
    <property type="match status" value="1"/>
</dbReference>
<accession>A0A812EDS0</accession>
<dbReference type="AlphaFoldDB" id="A0A812EDS0"/>
<dbReference type="SMART" id="SM00460">
    <property type="entry name" value="TGc"/>
    <property type="match status" value="1"/>
</dbReference>
<dbReference type="InterPro" id="IPR023608">
    <property type="entry name" value="Transglutaminase_animal"/>
</dbReference>
<dbReference type="GO" id="GO:0003810">
    <property type="term" value="F:protein-glutamine gamma-glutamyltransferase activity"/>
    <property type="evidence" value="ECO:0007669"/>
    <property type="project" value="UniProtKB-EC"/>
</dbReference>
<dbReference type="EC" id="2.3.2.13" evidence="6"/>
<evidence type="ECO:0000256" key="1">
    <source>
        <dbReference type="ARBA" id="ARBA00005968"/>
    </source>
</evidence>
<evidence type="ECO:0000256" key="4">
    <source>
        <dbReference type="SAM" id="MobiDB-lite"/>
    </source>
</evidence>
<dbReference type="PIRSF" id="PIRSF000459">
    <property type="entry name" value="TGM_EBP42"/>
    <property type="match status" value="1"/>
</dbReference>
<dbReference type="PANTHER" id="PTHR11590">
    <property type="entry name" value="PROTEIN-GLUTAMINE GAMMA-GLUTAMYLTRANSFERASE"/>
    <property type="match status" value="1"/>
</dbReference>
<feature type="binding site" evidence="3">
    <location>
        <position position="450"/>
    </location>
    <ligand>
        <name>Ca(2+)</name>
        <dbReference type="ChEBI" id="CHEBI:29108"/>
    </ligand>
</feature>
<dbReference type="InterPro" id="IPR013783">
    <property type="entry name" value="Ig-like_fold"/>
</dbReference>
<keyword evidence="3" id="KW-0106">Calcium</keyword>
<dbReference type="Pfam" id="PF01841">
    <property type="entry name" value="Transglut_core"/>
    <property type="match status" value="1"/>
</dbReference>
<protein>
    <submittedName>
        <fullName evidence="6">TGM1</fullName>
        <ecNumber evidence="6">2.3.2.13</ecNumber>
    </submittedName>
</protein>
<name>A0A812EDS0_ACAPH</name>
<comment type="cofactor">
    <cofactor evidence="3">
        <name>Ca(2+)</name>
        <dbReference type="ChEBI" id="CHEBI:29108"/>
    </cofactor>
    <text evidence="3">Binds 1 Ca(2+) ion per subunit.</text>
</comment>
<feature type="binding site" evidence="3">
    <location>
        <position position="499"/>
    </location>
    <ligand>
        <name>Ca(2+)</name>
        <dbReference type="ChEBI" id="CHEBI:29108"/>
    </ligand>
</feature>
<dbReference type="Pfam" id="PF00868">
    <property type="entry name" value="Transglut_N"/>
    <property type="match status" value="1"/>
</dbReference>
<evidence type="ECO:0000313" key="7">
    <source>
        <dbReference type="Proteomes" id="UP000597762"/>
    </source>
</evidence>
<feature type="domain" description="Transglutaminase-like" evidence="5">
    <location>
        <begin position="321"/>
        <end position="413"/>
    </location>
</feature>
<dbReference type="EMBL" id="CAHIKZ030005210">
    <property type="protein sequence ID" value="CAE1321058.1"/>
    <property type="molecule type" value="Genomic_DNA"/>
</dbReference>
<keyword evidence="7" id="KW-1185">Reference proteome</keyword>
<keyword evidence="6" id="KW-0808">Transferase</keyword>
<dbReference type="InterPro" id="IPR014756">
    <property type="entry name" value="Ig_E-set"/>
</dbReference>
<evidence type="ECO:0000259" key="5">
    <source>
        <dbReference type="SMART" id="SM00460"/>
    </source>
</evidence>
<feature type="active site" evidence="2">
    <location>
        <position position="387"/>
    </location>
</feature>
<dbReference type="InterPro" id="IPR001102">
    <property type="entry name" value="Transglutaminase_N"/>
</dbReference>
<comment type="caution">
    <text evidence="6">The sequence shown here is derived from an EMBL/GenBank/DDBJ whole genome shotgun (WGS) entry which is preliminary data.</text>
</comment>
<dbReference type="InterPro" id="IPR002931">
    <property type="entry name" value="Transglutaminase-like"/>
</dbReference>
<dbReference type="InterPro" id="IPR050779">
    <property type="entry name" value="Transglutaminase"/>
</dbReference>
<feature type="active site" evidence="2">
    <location>
        <position position="329"/>
    </location>
</feature>
<dbReference type="FunFam" id="3.90.260.10:FF:000002">
    <property type="entry name" value="Erythrocyte membrane protein band 4.2"/>
    <property type="match status" value="1"/>
</dbReference>
<reference evidence="6" key="1">
    <citation type="submission" date="2021-01" db="EMBL/GenBank/DDBJ databases">
        <authorList>
            <person name="Li R."/>
            <person name="Bekaert M."/>
        </authorList>
    </citation>
    <scope>NUCLEOTIDE SEQUENCE</scope>
    <source>
        <strain evidence="6">Farmed</strain>
    </source>
</reference>
<proteinExistence type="inferred from homology"/>
<feature type="binding site" evidence="3">
    <location>
        <position position="504"/>
    </location>
    <ligand>
        <name>Ca(2+)</name>
        <dbReference type="ChEBI" id="CHEBI:29108"/>
    </ligand>
</feature>
<feature type="region of interest" description="Disordered" evidence="4">
    <location>
        <begin position="1"/>
        <end position="38"/>
    </location>
</feature>
<dbReference type="InterPro" id="IPR036238">
    <property type="entry name" value="Transglutaminase_C_sf"/>
</dbReference>
<dbReference type="PANTHER" id="PTHR11590:SF40">
    <property type="entry name" value="HEMOCYTE PROTEIN-GLUTAMINE GAMMA-GLUTAMYLTRANSFERASE-LIKE PROTEIN"/>
    <property type="match status" value="1"/>
</dbReference>
<dbReference type="SUPFAM" id="SSF81296">
    <property type="entry name" value="E set domains"/>
    <property type="match status" value="1"/>
</dbReference>
<feature type="binding site" evidence="3">
    <location>
        <position position="452"/>
    </location>
    <ligand>
        <name>Ca(2+)</name>
        <dbReference type="ChEBI" id="CHEBI:29108"/>
    </ligand>
</feature>
<organism evidence="6 7">
    <name type="scientific">Acanthosepion pharaonis</name>
    <name type="common">Pharaoh cuttlefish</name>
    <name type="synonym">Sepia pharaonis</name>
    <dbReference type="NCBI Taxonomy" id="158019"/>
    <lineage>
        <taxon>Eukaryota</taxon>
        <taxon>Metazoa</taxon>
        <taxon>Spiralia</taxon>
        <taxon>Lophotrochozoa</taxon>
        <taxon>Mollusca</taxon>
        <taxon>Cephalopoda</taxon>
        <taxon>Coleoidea</taxon>
        <taxon>Decapodiformes</taxon>
        <taxon>Sepiida</taxon>
        <taxon>Sepiina</taxon>
        <taxon>Sepiidae</taxon>
        <taxon>Acanthosepion</taxon>
    </lineage>
</organism>
<evidence type="ECO:0000256" key="2">
    <source>
        <dbReference type="PIRSR" id="PIRSR000459-1"/>
    </source>
</evidence>
<dbReference type="Gene3D" id="2.60.40.10">
    <property type="entry name" value="Immunoglobulins"/>
    <property type="match status" value="2"/>
</dbReference>
<dbReference type="OrthoDB" id="437511at2759"/>
<dbReference type="Proteomes" id="UP000597762">
    <property type="component" value="Unassembled WGS sequence"/>
</dbReference>
<keyword evidence="6" id="KW-0012">Acyltransferase</keyword>
<dbReference type="SUPFAM" id="SSF49309">
    <property type="entry name" value="Transglutaminase, two C-terminal domains"/>
    <property type="match status" value="1"/>
</dbReference>
<sequence length="683" mass="78143">MCDQSANPPKKHCSLISGGQRPQQTLKEKISDEEFQKKDANLQNSKSKYAETLKVQSVDFHNKSNREKHHTDEYEQKDLIVRRGTPFYLSFTFQQNIQPDRDLILLQLVTGNRPQQSKNTINRLTVLSPPKYESNEFRQLWKAKYVELKGNTIKIEVTPTANVLVGVYKVYLETKNINDPEDTPERYQLQDKIYVLFNPWCKDDTVYMEDEKDRDEYILNETGLIWAGSVNSMQTLHWNFGQFDEPCLDAALLLLKTGALTENGYKNPISVIRCLSAIVNSNGDDNGLLEGRWTENYPKDTTDPKTWTGSVAILKEYMDTRKTVRYGQCRVFAGVMTTLLRALGIPTRPVTNYESAYDKDNSMTIDFHFDEEGHPVKHLNDAVWDFHVWNESWLKRTDLPAGYDGWQAHDATPQQNSESTKHCGPAPLKAIKEGQVYLLYDVSFIFAEVNGDRVYWLVSKNNEISYMSKSMYGIGRRISTKAVGSDERHDITNLYKYREGSQEERRVVKFANQFSTRADDDIYKTDIVKDVDFKFEPPTTTEVGEGFEIKLKMTSLSDSVRKIDVVCPKEMKKDNEAKMRISFTNPLSLNLTNVVLNVEGSKIVASTTFREEIVPPKGKLVKEVTLHPKTTGYKHIIASLVSDQLKGIGGLAYVHYSCDLGVVLHSLCPYPPAFLYLLLTHRH</sequence>
<dbReference type="SUPFAM" id="SSF54001">
    <property type="entry name" value="Cysteine proteinases"/>
    <property type="match status" value="1"/>
</dbReference>
<feature type="compositionally biased region" description="Basic and acidic residues" evidence="4">
    <location>
        <begin position="26"/>
        <end position="38"/>
    </location>
</feature>
<evidence type="ECO:0000313" key="6">
    <source>
        <dbReference type="EMBL" id="CAE1321058.1"/>
    </source>
</evidence>